<comment type="caution">
    <text evidence="1">The sequence shown here is derived from an EMBL/GenBank/DDBJ whole genome shotgun (WGS) entry which is preliminary data.</text>
</comment>
<proteinExistence type="predicted"/>
<name>A0A4Y2BWX3_ARAVE</name>
<reference evidence="1 2" key="1">
    <citation type="journal article" date="2019" name="Sci. Rep.">
        <title>Orb-weaving spider Araneus ventricosus genome elucidates the spidroin gene catalogue.</title>
        <authorList>
            <person name="Kono N."/>
            <person name="Nakamura H."/>
            <person name="Ohtoshi R."/>
            <person name="Moran D.A.P."/>
            <person name="Shinohara A."/>
            <person name="Yoshida Y."/>
            <person name="Fujiwara M."/>
            <person name="Mori M."/>
            <person name="Tomita M."/>
            <person name="Arakawa K."/>
        </authorList>
    </citation>
    <scope>NUCLEOTIDE SEQUENCE [LARGE SCALE GENOMIC DNA]</scope>
</reference>
<dbReference type="EMBL" id="BGPR01000123">
    <property type="protein sequence ID" value="GBL96751.1"/>
    <property type="molecule type" value="Genomic_DNA"/>
</dbReference>
<dbReference type="OrthoDB" id="6753017at2759"/>
<dbReference type="Proteomes" id="UP000499080">
    <property type="component" value="Unassembled WGS sequence"/>
</dbReference>
<accession>A0A4Y2BWX3</accession>
<gene>
    <name evidence="1" type="ORF">AVEN_111880_1</name>
</gene>
<keyword evidence="2" id="KW-1185">Reference proteome</keyword>
<dbReference type="AlphaFoldDB" id="A0A4Y2BWX3"/>
<evidence type="ECO:0000313" key="1">
    <source>
        <dbReference type="EMBL" id="GBL96751.1"/>
    </source>
</evidence>
<evidence type="ECO:0000313" key="2">
    <source>
        <dbReference type="Proteomes" id="UP000499080"/>
    </source>
</evidence>
<protein>
    <submittedName>
        <fullName evidence="1">Uncharacterized protein</fullName>
    </submittedName>
</protein>
<organism evidence="1 2">
    <name type="scientific">Araneus ventricosus</name>
    <name type="common">Orbweaver spider</name>
    <name type="synonym">Epeira ventricosa</name>
    <dbReference type="NCBI Taxonomy" id="182803"/>
    <lineage>
        <taxon>Eukaryota</taxon>
        <taxon>Metazoa</taxon>
        <taxon>Ecdysozoa</taxon>
        <taxon>Arthropoda</taxon>
        <taxon>Chelicerata</taxon>
        <taxon>Arachnida</taxon>
        <taxon>Araneae</taxon>
        <taxon>Araneomorphae</taxon>
        <taxon>Entelegynae</taxon>
        <taxon>Araneoidea</taxon>
        <taxon>Araneidae</taxon>
        <taxon>Araneus</taxon>
    </lineage>
</organism>
<sequence length="79" mass="8932">MPIVTTISQQVEDFCGLSSITSEHHTDARDSRILRDNEDVQKLLSWLESFDPFHVSDFVMSLSTGIQGDDNNNKLSQSF</sequence>